<keyword evidence="2" id="KW-1185">Reference proteome</keyword>
<dbReference type="WBParaSite" id="OFLC_0001225501-mRNA-1">
    <property type="protein sequence ID" value="OFLC_0001225501-mRNA-1"/>
    <property type="gene ID" value="OFLC_0001225501"/>
</dbReference>
<evidence type="ECO:0000313" key="2">
    <source>
        <dbReference type="Proteomes" id="UP000267606"/>
    </source>
</evidence>
<reference evidence="3" key="1">
    <citation type="submission" date="2016-06" db="UniProtKB">
        <authorList>
            <consortium name="WormBaseParasite"/>
        </authorList>
    </citation>
    <scope>IDENTIFICATION</scope>
</reference>
<dbReference type="AlphaFoldDB" id="A0A183HXP2"/>
<dbReference type="EMBL" id="UZAJ01018782">
    <property type="protein sequence ID" value="VDO83207.1"/>
    <property type="molecule type" value="Genomic_DNA"/>
</dbReference>
<protein>
    <submittedName>
        <fullName evidence="3">FLZ-type domain-containing protein</fullName>
    </submittedName>
</protein>
<reference evidence="1 2" key="2">
    <citation type="submission" date="2018-11" db="EMBL/GenBank/DDBJ databases">
        <authorList>
            <consortium name="Pathogen Informatics"/>
        </authorList>
    </citation>
    <scope>NUCLEOTIDE SEQUENCE [LARGE SCALE GENOMIC DNA]</scope>
</reference>
<evidence type="ECO:0000313" key="3">
    <source>
        <dbReference type="WBParaSite" id="OFLC_0001225501-mRNA-1"/>
    </source>
</evidence>
<proteinExistence type="predicted"/>
<sequence>MVDNLCYRYTSPSSYFLLSSSESMVGDGGGMVIECYCTRCRERRYRSKMLLHRVICKLLEIQQSVE</sequence>
<accession>A0A183HXP2</accession>
<evidence type="ECO:0000313" key="1">
    <source>
        <dbReference type="EMBL" id="VDO83207.1"/>
    </source>
</evidence>
<dbReference type="Proteomes" id="UP000267606">
    <property type="component" value="Unassembled WGS sequence"/>
</dbReference>
<name>A0A183HXP2_9BILA</name>
<gene>
    <name evidence="1" type="ORF">OFLC_LOCUS12249</name>
</gene>
<organism evidence="3">
    <name type="scientific">Onchocerca flexuosa</name>
    <dbReference type="NCBI Taxonomy" id="387005"/>
    <lineage>
        <taxon>Eukaryota</taxon>
        <taxon>Metazoa</taxon>
        <taxon>Ecdysozoa</taxon>
        <taxon>Nematoda</taxon>
        <taxon>Chromadorea</taxon>
        <taxon>Rhabditida</taxon>
        <taxon>Spirurina</taxon>
        <taxon>Spiruromorpha</taxon>
        <taxon>Filarioidea</taxon>
        <taxon>Onchocercidae</taxon>
        <taxon>Onchocerca</taxon>
    </lineage>
</organism>